<organism evidence="1 2">
    <name type="scientific">Pristionchus mayeri</name>
    <dbReference type="NCBI Taxonomy" id="1317129"/>
    <lineage>
        <taxon>Eukaryota</taxon>
        <taxon>Metazoa</taxon>
        <taxon>Ecdysozoa</taxon>
        <taxon>Nematoda</taxon>
        <taxon>Chromadorea</taxon>
        <taxon>Rhabditida</taxon>
        <taxon>Rhabditina</taxon>
        <taxon>Diplogasteromorpha</taxon>
        <taxon>Diplogasteroidea</taxon>
        <taxon>Neodiplogasteridae</taxon>
        <taxon>Pristionchus</taxon>
    </lineage>
</organism>
<accession>A0AAN5DG10</accession>
<keyword evidence="2" id="KW-1185">Reference proteome</keyword>
<reference evidence="2" key="1">
    <citation type="submission" date="2022-10" db="EMBL/GenBank/DDBJ databases">
        <title>Genome assembly of Pristionchus species.</title>
        <authorList>
            <person name="Yoshida K."/>
            <person name="Sommer R.J."/>
        </authorList>
    </citation>
    <scope>NUCLEOTIDE SEQUENCE [LARGE SCALE GENOMIC DNA]</scope>
    <source>
        <strain evidence="2">RS5460</strain>
    </source>
</reference>
<dbReference type="EMBL" id="BTRK01000006">
    <property type="protein sequence ID" value="GMR61420.1"/>
    <property type="molecule type" value="Genomic_DNA"/>
</dbReference>
<feature type="non-terminal residue" evidence="1">
    <location>
        <position position="1"/>
    </location>
</feature>
<dbReference type="AlphaFoldDB" id="A0AAN5DG10"/>
<evidence type="ECO:0000313" key="1">
    <source>
        <dbReference type="EMBL" id="GMR61420.1"/>
    </source>
</evidence>
<evidence type="ECO:0000313" key="2">
    <source>
        <dbReference type="Proteomes" id="UP001328107"/>
    </source>
</evidence>
<name>A0AAN5DG10_9BILA</name>
<proteinExistence type="predicted"/>
<protein>
    <submittedName>
        <fullName evidence="1">Uncharacterized protein</fullName>
    </submittedName>
</protein>
<comment type="caution">
    <text evidence="1">The sequence shown here is derived from an EMBL/GenBank/DDBJ whole genome shotgun (WGS) entry which is preliminary data.</text>
</comment>
<gene>
    <name evidence="1" type="ORF">PMAYCL1PPCAC_31615</name>
</gene>
<dbReference type="Proteomes" id="UP001328107">
    <property type="component" value="Unassembled WGS sequence"/>
</dbReference>
<sequence length="71" mass="8077">RSEESMGCRMLFLPIPHMRVGNLEGNASVEIDWYLSDQVTRHMIGVHQFIVYPLVPSPCIAQRCGGSIRNY</sequence>